<feature type="compositionally biased region" description="Low complexity" evidence="3">
    <location>
        <begin position="1924"/>
        <end position="1961"/>
    </location>
</feature>
<feature type="compositionally biased region" description="Acidic residues" evidence="3">
    <location>
        <begin position="177"/>
        <end position="188"/>
    </location>
</feature>
<keyword evidence="2" id="KW-0175">Coiled coil</keyword>
<dbReference type="Gene3D" id="1.25.40.10">
    <property type="entry name" value="Tetratricopeptide repeat domain"/>
    <property type="match status" value="2"/>
</dbReference>
<feature type="compositionally biased region" description="Low complexity" evidence="3">
    <location>
        <begin position="1601"/>
        <end position="1615"/>
    </location>
</feature>
<dbReference type="InterPro" id="IPR027523">
    <property type="entry name" value="CLU_prot"/>
</dbReference>
<feature type="compositionally biased region" description="Low complexity" evidence="3">
    <location>
        <begin position="997"/>
        <end position="1062"/>
    </location>
</feature>
<feature type="compositionally biased region" description="Low complexity" evidence="3">
    <location>
        <begin position="1624"/>
        <end position="1636"/>
    </location>
</feature>
<feature type="region of interest" description="Disordered" evidence="3">
    <location>
        <begin position="1"/>
        <end position="29"/>
    </location>
</feature>
<gene>
    <name evidence="5" type="ORF">FNF29_06635</name>
</gene>
<feature type="compositionally biased region" description="Low complexity" evidence="3">
    <location>
        <begin position="142"/>
        <end position="152"/>
    </location>
</feature>
<dbReference type="Pfam" id="PF13236">
    <property type="entry name" value="CLU"/>
    <property type="match status" value="3"/>
</dbReference>
<protein>
    <recommendedName>
        <fullName evidence="4">Clu domain-containing protein</fullName>
    </recommendedName>
</protein>
<dbReference type="InterPro" id="IPR025697">
    <property type="entry name" value="CLU_dom"/>
</dbReference>
<evidence type="ECO:0000313" key="5">
    <source>
        <dbReference type="EMBL" id="KAA0148417.1"/>
    </source>
</evidence>
<feature type="domain" description="Clu" evidence="4">
    <location>
        <begin position="713"/>
        <end position="1105"/>
    </location>
</feature>
<dbReference type="PANTHER" id="PTHR12601:SF6">
    <property type="entry name" value="CLUSTERED MITOCHONDRIA PROTEIN HOMOLOG"/>
    <property type="match status" value="1"/>
</dbReference>
<accession>A0A5A8C6U4</accession>
<dbReference type="InterPro" id="IPR011990">
    <property type="entry name" value="TPR-like_helical_dom_sf"/>
</dbReference>
<dbReference type="Proteomes" id="UP000323011">
    <property type="component" value="Unassembled WGS sequence"/>
</dbReference>
<feature type="region of interest" description="Disordered" evidence="3">
    <location>
        <begin position="1924"/>
        <end position="1973"/>
    </location>
</feature>
<feature type="region of interest" description="Disordered" evidence="3">
    <location>
        <begin position="1180"/>
        <end position="1227"/>
    </location>
</feature>
<feature type="compositionally biased region" description="Low complexity" evidence="3">
    <location>
        <begin position="98"/>
        <end position="114"/>
    </location>
</feature>
<feature type="region of interest" description="Disordered" evidence="3">
    <location>
        <begin position="997"/>
        <end position="1070"/>
    </location>
</feature>
<feature type="compositionally biased region" description="Low complexity" evidence="3">
    <location>
        <begin position="1180"/>
        <end position="1212"/>
    </location>
</feature>
<sequence length="1973" mass="202408">MASASRQDTSADRGAQEPEAQPSDDGVFSVDVVTPAGNVLRLHHVSAAETVMSLRQLLEDIPQVTHYTCYDLVAEPVPLPAHAPNHGGTDSDAHNSAERAAAALAGEASGSPAGVLLTDNPSAVGQGSDEGKPKAGARDRSGPAAAASAASGARGGRKAESPVSAADGAGGDAAHDDNDDDEDDDDELGMFGGGALDPCASVPGALPHRALNDFLDLAEYPHVCSGRSRLRMTLRPYDVRQIRLHLRRLREALAHPPAPQPSVSVVATHGEELPCVEFAPAAVAADEDGEAEDTMDEGADNGGSASALLADAPAAARPTGAPSEAALEGAASGAGGEPAPHAASPDADADADADAEGSAARLDDAEPSAAELLRSVASAQESLRSALEEAPPVPVPVPRRLQSIYSPPPADAVAGPVTLLRVMQPADSGPKCLRSVSLSGWNPPPPARAALGDLLYLDVVTLDRRDSLPAELARSLRDMVTDEDASLLAAAHEAHDGEAGTVLHITATASGLYVNRTNGSAFDPEPLSGDAATHSSTLVGLLVRASPAFAKAYSALMRRAADAAASAPSSTLAPWETLFNMSVRPPPSLRAAALGEAIGGGGMSPPKFSGTFASIGEGYAFARGPWLVDPTGGRASRLQPWDGARPTLAEPASFHGSALRRPPARGRMSSALHAGAHSQTAGGSRRTPGKAASAADRWWERSDVAWSHHRHDLNRAEDELGAAFGMDERGALRDWNEEYQSCRMLPTDTLPQRVVRARALTKVVVDFVEAATRGALAIARGHVPPLNPTDDPSTFVYVFNSIFFSLGMDETLRRRHRRKRLRAMRRRARRVRAADAAAAAARAEASAARDAASKDASPESAARAAAAEARAVTAADEAAAAAAAGGPDDALADAASMVPSNHDLHGVRALNRVDVTGLHTLLTVVVDISGRRVVAQSIIPGILQGEQASSLVYGSTDNGATVASEPRMHALVRQACEELGIAERIFRPAALLPGASGSGASKVPAAQAPGSDPAAAARAAADADPAAPATPGADGAEASSPGAATAGAGPEAEAEAASGVETRSWASTDPAPLCGPLECKGIVGSDGRRYVLDMVRCTPRDPIFYGAKRAARAQRLARGAEATAAAAAAAAGAAKQGGVPAWADIGAGDSDSEDDGIGSCYTALLRPELIEAYKAHVEGAAPGEPGAPPSGVADGAPGGAVPRTGPPAASEGAGRDAAAETVPGDGPRLRLNVNAFTRFARATGTAEEVERDEDQVRNVGVFLLHTVLPAFVAQLTGPSNSASSVVLDGEQLTERMHAMGINVRYLGAVARRLLAAESAAASPPTEDGVAAGRPSPALLELVEAEMVARVARRRLNAIIRDDPRTRAAPAVAVAAFLNALLGAPEDAPSAGGADAADRTGAQARVAGGTVPGIASRDPALAGGLDTLSQAQLAVKELGVTRDAVWAAVEAGVRRHFGYELVLWRNGGFDDAAAVSRAVDAAEAARKEAESAQRTVRAALEMAAKAYSEAAGSGAAGGSHSADAAAAALDVARARADAADREATRLQQAADRRHSRLSRCHRVPLLRRLCQKAGVQIVAREHALGWGTSVTAPAAETSAAADSADAASAGTGAAPRSGKKGGRGKAAALARQRAAAEQQEEAEAAHGWSWFGGSRVGGVAQTPFRVSDVAGLVPVVKHCLPDSLLEDASALHEQGRALLGEGRLQEAYHCVQEALLLLYQVCGAAHTETAACCSTLAVILWHAGDKLGAVAQQQRATVLMELLRGVDHHETAVAHSNLAYFLGGCNEMQASAVHMRRALLLMDAIGGPSGTESVATWLKLGMIYQDGLHAVMAVACFREALARCEHDPSQAAACLHALAVAHSVGGGFREALAHEQRALALLQATLGEGHERAVEAARWARQFSRKAQALDSALFARLRDGDARAPGAARDATAATLARRADGGADAPAPAAKPQPAAASAPKTKRRRGRKGNK</sequence>
<dbReference type="SUPFAM" id="SSF103107">
    <property type="entry name" value="Hypothetical protein c14orf129, hspc210"/>
    <property type="match status" value="1"/>
</dbReference>
<dbReference type="PROSITE" id="PS51823">
    <property type="entry name" value="CLU"/>
    <property type="match status" value="1"/>
</dbReference>
<comment type="caution">
    <text evidence="5">The sequence shown here is derived from an EMBL/GenBank/DDBJ whole genome shotgun (WGS) entry which is preliminary data.</text>
</comment>
<feature type="region of interest" description="Disordered" evidence="3">
    <location>
        <begin position="1601"/>
        <end position="1637"/>
    </location>
</feature>
<feature type="compositionally biased region" description="Acidic residues" evidence="3">
    <location>
        <begin position="285"/>
        <end position="299"/>
    </location>
</feature>
<keyword evidence="1" id="KW-0963">Cytoplasm</keyword>
<dbReference type="InterPro" id="IPR033646">
    <property type="entry name" value="CLU-central"/>
</dbReference>
<evidence type="ECO:0000256" key="2">
    <source>
        <dbReference type="SAM" id="Coils"/>
    </source>
</evidence>
<dbReference type="GO" id="GO:0005737">
    <property type="term" value="C:cytoplasm"/>
    <property type="evidence" value="ECO:0007669"/>
    <property type="project" value="TreeGrafter"/>
</dbReference>
<evidence type="ECO:0000256" key="3">
    <source>
        <dbReference type="SAM" id="MobiDB-lite"/>
    </source>
</evidence>
<evidence type="ECO:0000259" key="4">
    <source>
        <dbReference type="PROSITE" id="PS51823"/>
    </source>
</evidence>
<feature type="compositionally biased region" description="Basic and acidic residues" evidence="3">
    <location>
        <begin position="129"/>
        <end position="141"/>
    </location>
</feature>
<dbReference type="PANTHER" id="PTHR12601">
    <property type="entry name" value="EUKARYOTIC TRANSLATION INITIATION FACTOR 3 SUBUNIT EIF-3"/>
    <property type="match status" value="1"/>
</dbReference>
<feature type="compositionally biased region" description="Low complexity" evidence="3">
    <location>
        <begin position="302"/>
        <end position="346"/>
    </location>
</feature>
<organism evidence="5 6">
    <name type="scientific">Cafeteria roenbergensis</name>
    <name type="common">Marine flagellate</name>
    <dbReference type="NCBI Taxonomy" id="33653"/>
    <lineage>
        <taxon>Eukaryota</taxon>
        <taxon>Sar</taxon>
        <taxon>Stramenopiles</taxon>
        <taxon>Bigyra</taxon>
        <taxon>Opalozoa</taxon>
        <taxon>Bicosoecida</taxon>
        <taxon>Cafeteriaceae</taxon>
        <taxon>Cafeteria</taxon>
    </lineage>
</organism>
<feature type="region of interest" description="Disordered" evidence="3">
    <location>
        <begin position="81"/>
        <end position="195"/>
    </location>
</feature>
<evidence type="ECO:0000313" key="6">
    <source>
        <dbReference type="Proteomes" id="UP000323011"/>
    </source>
</evidence>
<dbReference type="SMART" id="SM00028">
    <property type="entry name" value="TPR"/>
    <property type="match status" value="3"/>
</dbReference>
<dbReference type="CDD" id="cd15466">
    <property type="entry name" value="CLU-central"/>
    <property type="match status" value="1"/>
</dbReference>
<feature type="coiled-coil region" evidence="2">
    <location>
        <begin position="1471"/>
        <end position="1501"/>
    </location>
</feature>
<name>A0A5A8C6U4_CAFRO</name>
<reference evidence="5 6" key="1">
    <citation type="submission" date="2019-07" db="EMBL/GenBank/DDBJ databases">
        <title>Genomes of Cafeteria roenbergensis.</title>
        <authorList>
            <person name="Fischer M.G."/>
            <person name="Hackl T."/>
            <person name="Roman M."/>
        </authorList>
    </citation>
    <scope>NUCLEOTIDE SEQUENCE [LARGE SCALE GENOMIC DNA]</scope>
    <source>
        <strain evidence="5 6">BVI</strain>
    </source>
</reference>
<feature type="compositionally biased region" description="Basic residues" evidence="3">
    <location>
        <begin position="1962"/>
        <end position="1973"/>
    </location>
</feature>
<feature type="region of interest" description="Disordered" evidence="3">
    <location>
        <begin position="641"/>
        <end position="690"/>
    </location>
</feature>
<dbReference type="SUPFAM" id="SSF48452">
    <property type="entry name" value="TPR-like"/>
    <property type="match status" value="2"/>
</dbReference>
<dbReference type="InterPro" id="IPR019734">
    <property type="entry name" value="TPR_rpt"/>
</dbReference>
<dbReference type="Pfam" id="PF12807">
    <property type="entry name" value="eIF3_p135"/>
    <property type="match status" value="1"/>
</dbReference>
<feature type="region of interest" description="Disordered" evidence="3">
    <location>
        <begin position="285"/>
        <end position="366"/>
    </location>
</feature>
<keyword evidence="6" id="KW-1185">Reference proteome</keyword>
<dbReference type="InterPro" id="IPR023231">
    <property type="entry name" value="GSKIP_dom_sf"/>
</dbReference>
<proteinExistence type="predicted"/>
<evidence type="ECO:0000256" key="1">
    <source>
        <dbReference type="ARBA" id="ARBA00022490"/>
    </source>
</evidence>
<dbReference type="EMBL" id="VLTN01000053">
    <property type="protein sequence ID" value="KAA0148417.1"/>
    <property type="molecule type" value="Genomic_DNA"/>
</dbReference>